<organism evidence="2 3">
    <name type="scientific">Rhizobium laguerreae</name>
    <dbReference type="NCBI Taxonomy" id="1076926"/>
    <lineage>
        <taxon>Bacteria</taxon>
        <taxon>Pseudomonadati</taxon>
        <taxon>Pseudomonadota</taxon>
        <taxon>Alphaproteobacteria</taxon>
        <taxon>Hyphomicrobiales</taxon>
        <taxon>Rhizobiaceae</taxon>
        <taxon>Rhizobium/Agrobacterium group</taxon>
        <taxon>Rhizobium</taxon>
    </lineage>
</organism>
<comment type="caution">
    <text evidence="2">The sequence shown here is derived from an EMBL/GenBank/DDBJ whole genome shotgun (WGS) entry which is preliminary data.</text>
</comment>
<dbReference type="InterPro" id="IPR013785">
    <property type="entry name" value="Aldolase_TIM"/>
</dbReference>
<dbReference type="Gene3D" id="3.20.20.70">
    <property type="entry name" value="Aldolase class I"/>
    <property type="match status" value="1"/>
</dbReference>
<keyword evidence="1" id="KW-0704">Schiff base</keyword>
<dbReference type="InterPro" id="IPR018225">
    <property type="entry name" value="Transaldolase_AS"/>
</dbReference>
<dbReference type="GO" id="GO:0004801">
    <property type="term" value="F:transaldolase activity"/>
    <property type="evidence" value="ECO:0007669"/>
    <property type="project" value="TreeGrafter"/>
</dbReference>
<dbReference type="PANTHER" id="PTHR10683:SF18">
    <property type="entry name" value="TRANSALDOLASE"/>
    <property type="match status" value="1"/>
</dbReference>
<evidence type="ECO:0000313" key="2">
    <source>
        <dbReference type="EMBL" id="NEH92974.1"/>
    </source>
</evidence>
<dbReference type="AlphaFoldDB" id="A0A6N9ZHI9"/>
<dbReference type="GO" id="GO:0005975">
    <property type="term" value="P:carbohydrate metabolic process"/>
    <property type="evidence" value="ECO:0007669"/>
    <property type="project" value="InterPro"/>
</dbReference>
<dbReference type="InterPro" id="IPR001585">
    <property type="entry name" value="TAL/FSA"/>
</dbReference>
<protein>
    <recommendedName>
        <fullName evidence="4">Transaldolase</fullName>
    </recommendedName>
</protein>
<dbReference type="PANTHER" id="PTHR10683">
    <property type="entry name" value="TRANSALDOLASE"/>
    <property type="match status" value="1"/>
</dbReference>
<dbReference type="PROSITE" id="PS01054">
    <property type="entry name" value="TRANSALDOLASE_1"/>
    <property type="match status" value="1"/>
</dbReference>
<sequence length="84" mass="9480">MDKLAQSRQMTTVVADTADVEAVKRLKPMDCTTNPTIVLQALKTPIYDEDFEEAFEWGSKASAEGVLYLRRAVDVKNIWIPYGE</sequence>
<dbReference type="Pfam" id="PF00923">
    <property type="entry name" value="TAL_FSA"/>
    <property type="match status" value="1"/>
</dbReference>
<evidence type="ECO:0000256" key="1">
    <source>
        <dbReference type="ARBA" id="ARBA00023270"/>
    </source>
</evidence>
<gene>
    <name evidence="2" type="ORF">GR206_18405</name>
</gene>
<evidence type="ECO:0000313" key="3">
    <source>
        <dbReference type="Proteomes" id="UP000468864"/>
    </source>
</evidence>
<accession>A0A6N9ZHI9</accession>
<name>A0A6N9ZHI9_9HYPH</name>
<reference evidence="2 3" key="1">
    <citation type="submission" date="2019-12" db="EMBL/GenBank/DDBJ databases">
        <title>Rhizobium genotypes associated with high levels of biological nitrogen fixation by grain legumes in a temperate-maritime cropping system.</title>
        <authorList>
            <person name="Maluk M."/>
            <person name="Francesc Ferrando Molina F."/>
            <person name="Lopez Del Egido L."/>
            <person name="Lafos M."/>
            <person name="Langarica-Fuentes A."/>
            <person name="Gebre Yohannes G."/>
            <person name="Young M.W."/>
            <person name="Martin P."/>
            <person name="Gantlett R."/>
            <person name="Kenicer G."/>
            <person name="Hawes C."/>
            <person name="Begg G.S."/>
            <person name="Quilliam R.S."/>
            <person name="Squire G.R."/>
            <person name="Poole P.S."/>
            <person name="Young P.W."/>
            <person name="Iannetta P.M."/>
            <person name="James E.K."/>
        </authorList>
    </citation>
    <scope>NUCLEOTIDE SEQUENCE [LARGE SCALE GENOMIC DNA]</scope>
    <source>
        <strain evidence="2 3">JHI2449</strain>
    </source>
</reference>
<dbReference type="EMBL" id="WUEP01000013">
    <property type="protein sequence ID" value="NEH92974.1"/>
    <property type="molecule type" value="Genomic_DNA"/>
</dbReference>
<dbReference type="Proteomes" id="UP000468864">
    <property type="component" value="Unassembled WGS sequence"/>
</dbReference>
<evidence type="ECO:0008006" key="4">
    <source>
        <dbReference type="Google" id="ProtNLM"/>
    </source>
</evidence>
<dbReference type="SUPFAM" id="SSF51569">
    <property type="entry name" value="Aldolase"/>
    <property type="match status" value="1"/>
</dbReference>
<proteinExistence type="predicted"/>
<dbReference type="GO" id="GO:0005829">
    <property type="term" value="C:cytosol"/>
    <property type="evidence" value="ECO:0007669"/>
    <property type="project" value="TreeGrafter"/>
</dbReference>